<organism evidence="2 3">
    <name type="scientific">Candidatus Woykebacteria bacterium GWA1_44_8</name>
    <dbReference type="NCBI Taxonomy" id="1802591"/>
    <lineage>
        <taxon>Bacteria</taxon>
        <taxon>Candidatus Woykeibacteriota</taxon>
    </lineage>
</organism>
<protein>
    <recommendedName>
        <fullName evidence="4">PilN domain-containing protein</fullName>
    </recommendedName>
</protein>
<accession>A0A1G1W3K7</accession>
<evidence type="ECO:0008006" key="4">
    <source>
        <dbReference type="Google" id="ProtNLM"/>
    </source>
</evidence>
<dbReference type="Proteomes" id="UP000176299">
    <property type="component" value="Unassembled WGS sequence"/>
</dbReference>
<name>A0A1G1W3K7_9BACT</name>
<reference evidence="2 3" key="1">
    <citation type="journal article" date="2016" name="Nat. Commun.">
        <title>Thousands of microbial genomes shed light on interconnected biogeochemical processes in an aquifer system.</title>
        <authorList>
            <person name="Anantharaman K."/>
            <person name="Brown C.T."/>
            <person name="Hug L.A."/>
            <person name="Sharon I."/>
            <person name="Castelle C.J."/>
            <person name="Probst A.J."/>
            <person name="Thomas B.C."/>
            <person name="Singh A."/>
            <person name="Wilkins M.J."/>
            <person name="Karaoz U."/>
            <person name="Brodie E.L."/>
            <person name="Williams K.H."/>
            <person name="Hubbard S.S."/>
            <person name="Banfield J.F."/>
        </authorList>
    </citation>
    <scope>NUCLEOTIDE SEQUENCE [LARGE SCALE GENOMIC DNA]</scope>
</reference>
<evidence type="ECO:0000313" key="2">
    <source>
        <dbReference type="EMBL" id="OGY22246.1"/>
    </source>
</evidence>
<gene>
    <name evidence="2" type="ORF">A2113_03140</name>
</gene>
<dbReference type="AlphaFoldDB" id="A0A1G1W3K7"/>
<proteinExistence type="predicted"/>
<evidence type="ECO:0000256" key="1">
    <source>
        <dbReference type="SAM" id="Phobius"/>
    </source>
</evidence>
<keyword evidence="1" id="KW-0812">Transmembrane</keyword>
<dbReference type="STRING" id="1802591.A2113_03140"/>
<evidence type="ECO:0000313" key="3">
    <source>
        <dbReference type="Proteomes" id="UP000176299"/>
    </source>
</evidence>
<comment type="caution">
    <text evidence="2">The sequence shown here is derived from an EMBL/GenBank/DDBJ whole genome shotgun (WGS) entry which is preliminary data.</text>
</comment>
<sequence>MVKEINLVPEIAEAEIKKGVYKKKSNLAAVISLLFFGGLIALVFALQALLFIWGEKIERDTKGAEELILSQKEKDITRRALVDKLKKAESFLSTRSPYSAGLGELMAVFKDTNVILKDASFEEDNVVNISGQAANSADLDKLLNALVGGSAANAFGGLQLVTLSGNKDKPYTFTVDFRFPKPGWKPAEGGNSKKP</sequence>
<feature type="transmembrane region" description="Helical" evidence="1">
    <location>
        <begin position="27"/>
        <end position="53"/>
    </location>
</feature>
<dbReference type="EMBL" id="MHCN01000007">
    <property type="protein sequence ID" value="OGY22246.1"/>
    <property type="molecule type" value="Genomic_DNA"/>
</dbReference>
<keyword evidence="1" id="KW-1133">Transmembrane helix</keyword>
<keyword evidence="1" id="KW-0472">Membrane</keyword>